<dbReference type="AlphaFoldDB" id="A0A0N5BC00"/>
<sequence length="322" mass="38461">MIFKILVLLSLLSVSFFLPQEDSDIFFNCHNSPEYDTFDLIIPSFCATNRTYSWYLEFKKPIYLHRNNQSCTTSLKILFVSKKYVMMPIKNNEKDDKVLLLDYLDSYHLDHPECVPEHKNYYRFNYDIYIDVEKNHYWNRHNGTNKNAIENSFLEMIDIIHKGELNREALILGIQSYLLEKSYSRSPSLFENDFIKDKSTGIFKWLKLKIPKKKKFDFTNVYRNFYRLTKLQLSNNENDLKIASKIIENKTNELGNIYYYELCHARNEKLKHFTDGTTPDEKVRKYLGRNDIIAKEIESKRYYMDYQWDGGATTSLPTEDIF</sequence>
<accession>A0A0N5BC00</accession>
<evidence type="ECO:0000313" key="3">
    <source>
        <dbReference type="WBParaSite" id="SPAL_0000355000.1"/>
    </source>
</evidence>
<keyword evidence="2" id="KW-1185">Reference proteome</keyword>
<keyword evidence="1" id="KW-0732">Signal</keyword>
<evidence type="ECO:0000313" key="2">
    <source>
        <dbReference type="Proteomes" id="UP000046392"/>
    </source>
</evidence>
<protein>
    <submittedName>
        <fullName evidence="3">Uncharacterized protein</fullName>
    </submittedName>
</protein>
<reference evidence="3" key="1">
    <citation type="submission" date="2017-02" db="UniProtKB">
        <authorList>
            <consortium name="WormBaseParasite"/>
        </authorList>
    </citation>
    <scope>IDENTIFICATION</scope>
</reference>
<evidence type="ECO:0000256" key="1">
    <source>
        <dbReference type="SAM" id="SignalP"/>
    </source>
</evidence>
<feature type="signal peptide" evidence="1">
    <location>
        <begin position="1"/>
        <end position="17"/>
    </location>
</feature>
<feature type="chain" id="PRO_5005894044" evidence="1">
    <location>
        <begin position="18"/>
        <end position="322"/>
    </location>
</feature>
<name>A0A0N5BC00_STREA</name>
<organism evidence="2 3">
    <name type="scientific">Strongyloides papillosus</name>
    <name type="common">Intestinal threadworm</name>
    <dbReference type="NCBI Taxonomy" id="174720"/>
    <lineage>
        <taxon>Eukaryota</taxon>
        <taxon>Metazoa</taxon>
        <taxon>Ecdysozoa</taxon>
        <taxon>Nematoda</taxon>
        <taxon>Chromadorea</taxon>
        <taxon>Rhabditida</taxon>
        <taxon>Tylenchina</taxon>
        <taxon>Panagrolaimomorpha</taxon>
        <taxon>Strongyloidoidea</taxon>
        <taxon>Strongyloididae</taxon>
        <taxon>Strongyloides</taxon>
    </lineage>
</organism>
<dbReference type="WBParaSite" id="SPAL_0000355000.1">
    <property type="protein sequence ID" value="SPAL_0000355000.1"/>
    <property type="gene ID" value="SPAL_0000355000"/>
</dbReference>
<proteinExistence type="predicted"/>
<dbReference type="Proteomes" id="UP000046392">
    <property type="component" value="Unplaced"/>
</dbReference>